<gene>
    <name evidence="3" type="ORF">ACFFVI_12685</name>
</gene>
<comment type="caution">
    <text evidence="3">The sequence shown here is derived from an EMBL/GenBank/DDBJ whole genome shotgun (WGS) entry which is preliminary data.</text>
</comment>
<keyword evidence="2" id="KW-0812">Transmembrane</keyword>
<dbReference type="Proteomes" id="UP001589748">
    <property type="component" value="Unassembled WGS sequence"/>
</dbReference>
<dbReference type="Pfam" id="PF07963">
    <property type="entry name" value="N_methyl"/>
    <property type="match status" value="1"/>
</dbReference>
<keyword evidence="2" id="KW-1133">Transmembrane helix</keyword>
<keyword evidence="4" id="KW-1185">Reference proteome</keyword>
<sequence length="219" mass="22964">MTPRPPACRRDADAGYTMVELLVAMSIFTVLLTVFLSGLLVVYKDTAKTQAVGASADALRSSFLRLDRQVRYADAVNFPGTVNGTDYVEFRIPGQGGAVGTCYQWRRTATGTLDWRSWPTSGTAPTSWLTVATDVQPAPAATNGVAVPVFAVTPAGKDGRVHSQLAVNVMSTRSASNGADRLSATFVATNTGVDSAGNADANADLISDNPVCTPSSTRS</sequence>
<feature type="compositionally biased region" description="Polar residues" evidence="1">
    <location>
        <begin position="210"/>
        <end position="219"/>
    </location>
</feature>
<evidence type="ECO:0000313" key="4">
    <source>
        <dbReference type="Proteomes" id="UP001589748"/>
    </source>
</evidence>
<reference evidence="3 4" key="1">
    <citation type="submission" date="2024-09" db="EMBL/GenBank/DDBJ databases">
        <authorList>
            <person name="Sun Q."/>
            <person name="Mori K."/>
        </authorList>
    </citation>
    <scope>NUCLEOTIDE SEQUENCE [LARGE SCALE GENOMIC DNA]</scope>
    <source>
        <strain evidence="3 4">TISTR 1856</strain>
    </source>
</reference>
<proteinExistence type="predicted"/>
<evidence type="ECO:0000256" key="2">
    <source>
        <dbReference type="SAM" id="Phobius"/>
    </source>
</evidence>
<evidence type="ECO:0000313" key="3">
    <source>
        <dbReference type="EMBL" id="MFB9377824.1"/>
    </source>
</evidence>
<dbReference type="RefSeq" id="WP_380137814.1">
    <property type="nucleotide sequence ID" value="NZ_JBHLUI010000008.1"/>
</dbReference>
<feature type="transmembrane region" description="Helical" evidence="2">
    <location>
        <begin position="21"/>
        <end position="43"/>
    </location>
</feature>
<name>A0ABV5LUP7_9ACTN</name>
<evidence type="ECO:0000256" key="1">
    <source>
        <dbReference type="SAM" id="MobiDB-lite"/>
    </source>
</evidence>
<protein>
    <submittedName>
        <fullName evidence="3">Type II secretion system protein J</fullName>
    </submittedName>
</protein>
<dbReference type="EMBL" id="JBHMDM010000007">
    <property type="protein sequence ID" value="MFB9377824.1"/>
    <property type="molecule type" value="Genomic_DNA"/>
</dbReference>
<organism evidence="3 4">
    <name type="scientific">Kineococcus gynurae</name>
    <dbReference type="NCBI Taxonomy" id="452979"/>
    <lineage>
        <taxon>Bacteria</taxon>
        <taxon>Bacillati</taxon>
        <taxon>Actinomycetota</taxon>
        <taxon>Actinomycetes</taxon>
        <taxon>Kineosporiales</taxon>
        <taxon>Kineosporiaceae</taxon>
        <taxon>Kineococcus</taxon>
    </lineage>
</organism>
<dbReference type="InterPro" id="IPR012902">
    <property type="entry name" value="N_methyl_site"/>
</dbReference>
<dbReference type="NCBIfam" id="TIGR02532">
    <property type="entry name" value="IV_pilin_GFxxxE"/>
    <property type="match status" value="1"/>
</dbReference>
<feature type="region of interest" description="Disordered" evidence="1">
    <location>
        <begin position="197"/>
        <end position="219"/>
    </location>
</feature>
<accession>A0ABV5LUP7</accession>
<keyword evidence="2" id="KW-0472">Membrane</keyword>